<protein>
    <submittedName>
        <fullName evidence="1">Uncharacterized protein</fullName>
    </submittedName>
</protein>
<dbReference type="OrthoDB" id="4364812at2759"/>
<name>A0A0M9ELH0_FUSLA</name>
<reference evidence="1 2" key="1">
    <citation type="submission" date="2015-04" db="EMBL/GenBank/DDBJ databases">
        <title>The draft genome sequence of Fusarium langsethiae, a T-2/HT-2 mycotoxin producer.</title>
        <authorList>
            <person name="Lysoe E."/>
            <person name="Divon H.H."/>
            <person name="Terzi V."/>
            <person name="Orru L."/>
            <person name="Lamontanara A."/>
            <person name="Kolseth A.-K."/>
            <person name="Frandsen R.J."/>
            <person name="Nielsen K."/>
            <person name="Thrane U."/>
        </authorList>
    </citation>
    <scope>NUCLEOTIDE SEQUENCE [LARGE SCALE GENOMIC DNA]</scope>
    <source>
        <strain evidence="1 2">Fl201059</strain>
    </source>
</reference>
<dbReference type="EMBL" id="JXCE01001073">
    <property type="protein sequence ID" value="KPA35499.1"/>
    <property type="molecule type" value="Genomic_DNA"/>
</dbReference>
<sequence>MFSPAWGSLPVECYLLSKWDSSSCLSVDEQRESLVKEFLQEDDISSFTSTPGEVLTPDRQELVLTVLVPWRSQKLRRIAEKYNSRNPLFDTIIVLRTHYGSDSDNKFSRWIGDASDTGDLFEPPDERWWQVFDDPYLFNLDSRKWQAIYKILPELATPEIRRDFNDQDVEEAKKLVSSICDSRDSEEDDCEDAICVIAKVGFWLIFMDEEAFEDEELLLVFIDKKGNVVRQAALDPGDLQNLPHYMLRGMMTESGLWRDGEVGKKYKTRGQIMRAVLPLVMAESE</sequence>
<organism evidence="1 2">
    <name type="scientific">Fusarium langsethiae</name>
    <dbReference type="NCBI Taxonomy" id="179993"/>
    <lineage>
        <taxon>Eukaryota</taxon>
        <taxon>Fungi</taxon>
        <taxon>Dikarya</taxon>
        <taxon>Ascomycota</taxon>
        <taxon>Pezizomycotina</taxon>
        <taxon>Sordariomycetes</taxon>
        <taxon>Hypocreomycetidae</taxon>
        <taxon>Hypocreales</taxon>
        <taxon>Nectriaceae</taxon>
        <taxon>Fusarium</taxon>
    </lineage>
</organism>
<gene>
    <name evidence="1" type="ORF">FLAG1_11792</name>
</gene>
<dbReference type="Proteomes" id="UP000037904">
    <property type="component" value="Unassembled WGS sequence"/>
</dbReference>
<proteinExistence type="predicted"/>
<accession>A0A0M9ELH0</accession>
<comment type="caution">
    <text evidence="1">The sequence shown here is derived from an EMBL/GenBank/DDBJ whole genome shotgun (WGS) entry which is preliminary data.</text>
</comment>
<evidence type="ECO:0000313" key="2">
    <source>
        <dbReference type="Proteomes" id="UP000037904"/>
    </source>
</evidence>
<evidence type="ECO:0000313" key="1">
    <source>
        <dbReference type="EMBL" id="KPA35499.1"/>
    </source>
</evidence>
<keyword evidence="2" id="KW-1185">Reference proteome</keyword>
<dbReference type="AlphaFoldDB" id="A0A0M9ELH0"/>